<keyword evidence="3" id="KW-0547">Nucleotide-binding</keyword>
<feature type="transmembrane region" description="Helical" evidence="7">
    <location>
        <begin position="148"/>
        <end position="173"/>
    </location>
</feature>
<name>A0ABS3UH03_9ACTN</name>
<keyword evidence="6 7" id="KW-0472">Membrane</keyword>
<evidence type="ECO:0000256" key="4">
    <source>
        <dbReference type="ARBA" id="ARBA00022840"/>
    </source>
</evidence>
<gene>
    <name evidence="10" type="ORF">J5X75_05495</name>
</gene>
<evidence type="ECO:0000259" key="9">
    <source>
        <dbReference type="PROSITE" id="PS50929"/>
    </source>
</evidence>
<dbReference type="Gene3D" id="1.20.1560.10">
    <property type="entry name" value="ABC transporter type 1, transmembrane domain"/>
    <property type="match status" value="1"/>
</dbReference>
<evidence type="ECO:0000256" key="7">
    <source>
        <dbReference type="SAM" id="Phobius"/>
    </source>
</evidence>
<dbReference type="Gene3D" id="3.40.50.300">
    <property type="entry name" value="P-loop containing nucleotide triphosphate hydrolases"/>
    <property type="match status" value="1"/>
</dbReference>
<feature type="domain" description="ABC transporter" evidence="8">
    <location>
        <begin position="344"/>
        <end position="592"/>
    </location>
</feature>
<dbReference type="SMART" id="SM00382">
    <property type="entry name" value="AAA"/>
    <property type="match status" value="1"/>
</dbReference>
<evidence type="ECO:0000256" key="2">
    <source>
        <dbReference type="ARBA" id="ARBA00022692"/>
    </source>
</evidence>
<feature type="transmembrane region" description="Helical" evidence="7">
    <location>
        <begin position="247"/>
        <end position="265"/>
    </location>
</feature>
<dbReference type="InterPro" id="IPR039421">
    <property type="entry name" value="Type_1_exporter"/>
</dbReference>
<dbReference type="SUPFAM" id="SSF52540">
    <property type="entry name" value="P-loop containing nucleoside triphosphate hydrolases"/>
    <property type="match status" value="1"/>
</dbReference>
<evidence type="ECO:0000256" key="3">
    <source>
        <dbReference type="ARBA" id="ARBA00022741"/>
    </source>
</evidence>
<sequence length="604" mass="64652">MWRDLTLAARLAWAASPAALLAYLLVLLPQGLAPVAFAWLTKTLLDDMAAGRGLAVPPLAGLAVALLATMVAGDVGRYFAGRLRREIDLLAQRNLFLAAGRLPGLAPFEDPALHDRLDLGEQAAQAAPSQVVTGAAELGQAAITLTGFTVALVAVDPLITAVVAVAGLVTLLVETRLGRARAGLAWQLSPARRRAFSFQVLQTDVRAAKEIRVYGLTGYLHDRMATLLRSATDAENRFDGRVLRGQALLAVCATGSIAFGLVVVARQASAGAVGVGGVSFALAALLGVQANIAVMVRVAADAYAGLLLLRHYRDVATDAGVADPVRIPRPDAAGRPAPRLRDGIRLRDVWFRYDEQHPWALRGVDLTIPRGRTVAIVGLNGAGKSTLIKLLCRFYEPTRGTIHWDDTDLADLPPEALRRRMTVVFQDFMAYDLTAAENIGVGDLSRMGDLPALRAAAARAGVDDRLTALPRGYRTLLTRIHTDTADPDSTGVTLSGGGWQRIAIARALLRDDGDLLVLDEPSSGLDPEAEAELQRQLRARRDGRTIVIISHRLSAVREADTIVVLADGRITETGTHEELIAAEGRYAELFTRQASGYRPVPQEA</sequence>
<keyword evidence="2 7" id="KW-0812">Transmembrane</keyword>
<feature type="transmembrane region" description="Helical" evidence="7">
    <location>
        <begin position="20"/>
        <end position="41"/>
    </location>
</feature>
<evidence type="ECO:0000256" key="5">
    <source>
        <dbReference type="ARBA" id="ARBA00022989"/>
    </source>
</evidence>
<dbReference type="GO" id="GO:0005524">
    <property type="term" value="F:ATP binding"/>
    <property type="evidence" value="ECO:0007669"/>
    <property type="project" value="UniProtKB-KW"/>
</dbReference>
<dbReference type="PROSITE" id="PS50929">
    <property type="entry name" value="ABC_TM1F"/>
    <property type="match status" value="1"/>
</dbReference>
<evidence type="ECO:0000313" key="10">
    <source>
        <dbReference type="EMBL" id="MBO3736967.1"/>
    </source>
</evidence>
<keyword evidence="5 7" id="KW-1133">Transmembrane helix</keyword>
<dbReference type="PANTHER" id="PTHR43394:SF1">
    <property type="entry name" value="ATP-BINDING CASSETTE SUB-FAMILY B MEMBER 10, MITOCHONDRIAL"/>
    <property type="match status" value="1"/>
</dbReference>
<dbReference type="SUPFAM" id="SSF90123">
    <property type="entry name" value="ABC transporter transmembrane region"/>
    <property type="match status" value="1"/>
</dbReference>
<dbReference type="InterPro" id="IPR011527">
    <property type="entry name" value="ABC1_TM_dom"/>
</dbReference>
<feature type="transmembrane region" description="Helical" evidence="7">
    <location>
        <begin position="277"/>
        <end position="300"/>
    </location>
</feature>
<dbReference type="Proteomes" id="UP000679690">
    <property type="component" value="Unassembled WGS sequence"/>
</dbReference>
<comment type="subcellular location">
    <subcellularLocation>
        <location evidence="1">Cell membrane</location>
        <topology evidence="1">Multi-pass membrane protein</topology>
    </subcellularLocation>
</comment>
<comment type="caution">
    <text evidence="10">The sequence shown here is derived from an EMBL/GenBank/DDBJ whole genome shotgun (WGS) entry which is preliminary data.</text>
</comment>
<dbReference type="PROSITE" id="PS50893">
    <property type="entry name" value="ABC_TRANSPORTER_2"/>
    <property type="match status" value="1"/>
</dbReference>
<dbReference type="PANTHER" id="PTHR43394">
    <property type="entry name" value="ATP-DEPENDENT PERMEASE MDL1, MITOCHONDRIAL"/>
    <property type="match status" value="1"/>
</dbReference>
<feature type="transmembrane region" description="Helical" evidence="7">
    <location>
        <begin position="53"/>
        <end position="73"/>
    </location>
</feature>
<accession>A0ABS3UH03</accession>
<evidence type="ECO:0000256" key="1">
    <source>
        <dbReference type="ARBA" id="ARBA00004651"/>
    </source>
</evidence>
<protein>
    <submittedName>
        <fullName evidence="10">ABC transporter ATP-binding protein</fullName>
    </submittedName>
</protein>
<evidence type="ECO:0000313" key="11">
    <source>
        <dbReference type="Proteomes" id="UP000679690"/>
    </source>
</evidence>
<evidence type="ECO:0000259" key="8">
    <source>
        <dbReference type="PROSITE" id="PS50893"/>
    </source>
</evidence>
<keyword evidence="4 10" id="KW-0067">ATP-binding</keyword>
<reference evidence="10 11" key="1">
    <citation type="submission" date="2021-03" db="EMBL/GenBank/DDBJ databases">
        <title>Actinoplanes flavus sp. nov., a novel actinomycete isolated from Coconut Palm rhizosphere soil.</title>
        <authorList>
            <person name="Luo X."/>
        </authorList>
    </citation>
    <scope>NUCLEOTIDE SEQUENCE [LARGE SCALE GENOMIC DNA]</scope>
    <source>
        <strain evidence="10 11">NEAU-H7</strain>
    </source>
</reference>
<dbReference type="InterPro" id="IPR003593">
    <property type="entry name" value="AAA+_ATPase"/>
</dbReference>
<keyword evidence="11" id="KW-1185">Reference proteome</keyword>
<feature type="domain" description="ABC transmembrane type-1" evidence="9">
    <location>
        <begin position="129"/>
        <end position="304"/>
    </location>
</feature>
<dbReference type="InterPro" id="IPR036640">
    <property type="entry name" value="ABC1_TM_sf"/>
</dbReference>
<dbReference type="EMBL" id="JAGFNS010000003">
    <property type="protein sequence ID" value="MBO3736967.1"/>
    <property type="molecule type" value="Genomic_DNA"/>
</dbReference>
<organism evidence="10 11">
    <name type="scientific">Actinoplanes flavus</name>
    <dbReference type="NCBI Taxonomy" id="2820290"/>
    <lineage>
        <taxon>Bacteria</taxon>
        <taxon>Bacillati</taxon>
        <taxon>Actinomycetota</taxon>
        <taxon>Actinomycetes</taxon>
        <taxon>Micromonosporales</taxon>
        <taxon>Micromonosporaceae</taxon>
        <taxon>Actinoplanes</taxon>
    </lineage>
</organism>
<dbReference type="InterPro" id="IPR003439">
    <property type="entry name" value="ABC_transporter-like_ATP-bd"/>
</dbReference>
<proteinExistence type="predicted"/>
<dbReference type="InterPro" id="IPR027417">
    <property type="entry name" value="P-loop_NTPase"/>
</dbReference>
<evidence type="ECO:0000256" key="6">
    <source>
        <dbReference type="ARBA" id="ARBA00023136"/>
    </source>
</evidence>
<dbReference type="Pfam" id="PF00005">
    <property type="entry name" value="ABC_tran"/>
    <property type="match status" value="1"/>
</dbReference>